<name>A0A915DN06_9BILA</name>
<dbReference type="Gene3D" id="1.20.5.1890">
    <property type="match status" value="1"/>
</dbReference>
<dbReference type="AlphaFoldDB" id="A0A915DN06"/>
<dbReference type="Proteomes" id="UP000887574">
    <property type="component" value="Unplaced"/>
</dbReference>
<evidence type="ECO:0000313" key="1">
    <source>
        <dbReference type="Proteomes" id="UP000887574"/>
    </source>
</evidence>
<reference evidence="2" key="1">
    <citation type="submission" date="2022-11" db="UniProtKB">
        <authorList>
            <consortium name="WormBaseParasite"/>
        </authorList>
    </citation>
    <scope>IDENTIFICATION</scope>
</reference>
<dbReference type="Pfam" id="PF24664">
    <property type="entry name" value="Monjiviricetes_fusion"/>
    <property type="match status" value="1"/>
</dbReference>
<organism evidence="1 2">
    <name type="scientific">Ditylenchus dipsaci</name>
    <dbReference type="NCBI Taxonomy" id="166011"/>
    <lineage>
        <taxon>Eukaryota</taxon>
        <taxon>Metazoa</taxon>
        <taxon>Ecdysozoa</taxon>
        <taxon>Nematoda</taxon>
        <taxon>Chromadorea</taxon>
        <taxon>Rhabditida</taxon>
        <taxon>Tylenchina</taxon>
        <taxon>Tylenchomorpha</taxon>
        <taxon>Sphaerularioidea</taxon>
        <taxon>Anguinidae</taxon>
        <taxon>Anguininae</taxon>
        <taxon>Ditylenchus</taxon>
    </lineage>
</organism>
<proteinExistence type="predicted"/>
<keyword evidence="1" id="KW-1185">Reference proteome</keyword>
<protein>
    <submittedName>
        <fullName evidence="2">Uncharacterized protein</fullName>
    </submittedName>
</protein>
<accession>A0A915DN06</accession>
<dbReference type="WBParaSite" id="jg21713">
    <property type="protein sequence ID" value="jg21713"/>
    <property type="gene ID" value="jg21713"/>
</dbReference>
<sequence>MDEIFTKVCNVHNLKIHMIRTLLATNPTAAMRSLYGSDNIMATFKGQHLILSLCTQISPSNIIWSQKTNDKCYKDVPLQVEGTKKPLFIEPVTRVLNATSDEILCSSIIKPLNGTEAVTWNLPQTLNLH</sequence>
<evidence type="ECO:0000313" key="2">
    <source>
        <dbReference type="WBParaSite" id="jg21713"/>
    </source>
</evidence>